<comment type="caution">
    <text evidence="1">The sequence shown here is derived from an EMBL/GenBank/DDBJ whole genome shotgun (WGS) entry which is preliminary data.</text>
</comment>
<sequence length="455" mass="53787">MNLLKEIPDVFWSLFRSKNRDVFIEALLRINEEYQYSNYFLSKDICIQVLADYFTQKKISIEADEIEEELDELEPPATRILNWLLHTQWLRKVDDYSSMIVNIVIPDYAAIFIDAFVQLSSDEDDATQVYIQNIYAILFSFKNDTRANVSLLNTALINTRKLNKTLQDMLHNMDKFFASLLDQKFYGELLRDHLEGYVEEIIKKKYHILKTSDNFYLYKTDIKRWLGDMREDIDWIIQLCRRNANTMNEADIVELLDLIERGFDDIEHRIANMDKEHSKYVRATVTRLNYLLSEKDNMKGLVIQLLNHLSESDDNDVKIIEIAGKMNLSQLTVVSEKSLYKRRKPKQDFSEHLEPDVETEELSKEEILKLNKIKSRYSKKEIEAFISGRMVDGKMTVTADTVQSDEEFEKLVLAYDYSTRRDSLYKLLEQEVEEIDNGKYIYPNMVFVRKTKKVH</sequence>
<dbReference type="AlphaFoldDB" id="A0A3D9KR64"/>
<proteinExistence type="predicted"/>
<dbReference type="InterPro" id="IPR043773">
    <property type="entry name" value="JetA"/>
</dbReference>
<evidence type="ECO:0000313" key="1">
    <source>
        <dbReference type="EMBL" id="RED89161.1"/>
    </source>
</evidence>
<keyword evidence="2" id="KW-1185">Reference proteome</keyword>
<dbReference type="OrthoDB" id="1933360at2"/>
<dbReference type="EMBL" id="QRDZ01000001">
    <property type="protein sequence ID" value="RED89161.1"/>
    <property type="molecule type" value="Genomic_DNA"/>
</dbReference>
<evidence type="ECO:0000313" key="2">
    <source>
        <dbReference type="Proteomes" id="UP000256977"/>
    </source>
</evidence>
<organism evidence="1 2">
    <name type="scientific">Cohnella phaseoli</name>
    <dbReference type="NCBI Taxonomy" id="456490"/>
    <lineage>
        <taxon>Bacteria</taxon>
        <taxon>Bacillati</taxon>
        <taxon>Bacillota</taxon>
        <taxon>Bacilli</taxon>
        <taxon>Bacillales</taxon>
        <taxon>Paenibacillaceae</taxon>
        <taxon>Cohnella</taxon>
    </lineage>
</organism>
<reference evidence="1 2" key="1">
    <citation type="submission" date="2018-07" db="EMBL/GenBank/DDBJ databases">
        <title>Genomic Encyclopedia of Type Strains, Phase III (KMG-III): the genomes of soil and plant-associated and newly described type strains.</title>
        <authorList>
            <person name="Whitman W."/>
        </authorList>
    </citation>
    <scope>NUCLEOTIDE SEQUENCE [LARGE SCALE GENOMIC DNA]</scope>
    <source>
        <strain evidence="1 2">CECT 7287</strain>
    </source>
</reference>
<accession>A0A3D9KR64</accession>
<gene>
    <name evidence="1" type="ORF">DFP98_101132</name>
</gene>
<name>A0A3D9KR64_9BACL</name>
<dbReference type="Pfam" id="PF18982">
    <property type="entry name" value="JetA"/>
    <property type="match status" value="1"/>
</dbReference>
<dbReference type="Proteomes" id="UP000256977">
    <property type="component" value="Unassembled WGS sequence"/>
</dbReference>
<dbReference type="RefSeq" id="WP_116058623.1">
    <property type="nucleotide sequence ID" value="NZ_QRDZ01000001.1"/>
</dbReference>
<protein>
    <submittedName>
        <fullName evidence="1">Uncharacterized protein</fullName>
    </submittedName>
</protein>